<reference evidence="2 3" key="1">
    <citation type="submission" date="2020-04" db="EMBL/GenBank/DDBJ databases">
        <title>Genome sequencing of novel species.</title>
        <authorList>
            <person name="Heo J."/>
            <person name="Kim S.-J."/>
            <person name="Kim J.-S."/>
            <person name="Hong S.-B."/>
            <person name="Kwon S.-W."/>
        </authorList>
    </citation>
    <scope>NUCLEOTIDE SEQUENCE [LARGE SCALE GENOMIC DNA]</scope>
    <source>
        <strain evidence="2 3">GN2-R2</strain>
    </source>
</reference>
<dbReference type="EMBL" id="CP051685">
    <property type="protein sequence ID" value="QJD99538.1"/>
    <property type="molecule type" value="Genomic_DNA"/>
</dbReference>
<evidence type="ECO:0000256" key="1">
    <source>
        <dbReference type="SAM" id="MobiDB-lite"/>
    </source>
</evidence>
<proteinExistence type="predicted"/>
<evidence type="ECO:0000313" key="2">
    <source>
        <dbReference type="EMBL" id="QJD99538.1"/>
    </source>
</evidence>
<keyword evidence="3" id="KW-1185">Reference proteome</keyword>
<organism evidence="2 3">
    <name type="scientific">Massilia forsythiae</name>
    <dbReference type="NCBI Taxonomy" id="2728020"/>
    <lineage>
        <taxon>Bacteria</taxon>
        <taxon>Pseudomonadati</taxon>
        <taxon>Pseudomonadota</taxon>
        <taxon>Betaproteobacteria</taxon>
        <taxon>Burkholderiales</taxon>
        <taxon>Oxalobacteraceae</taxon>
        <taxon>Telluria group</taxon>
        <taxon>Massilia</taxon>
    </lineage>
</organism>
<dbReference type="RefSeq" id="WP_169434456.1">
    <property type="nucleotide sequence ID" value="NZ_CP051685.1"/>
</dbReference>
<accession>A0A7Z2VUR0</accession>
<feature type="region of interest" description="Disordered" evidence="1">
    <location>
        <begin position="1"/>
        <end position="56"/>
    </location>
</feature>
<protein>
    <submittedName>
        <fullName evidence="2">Uncharacterized protein</fullName>
    </submittedName>
</protein>
<evidence type="ECO:0000313" key="3">
    <source>
        <dbReference type="Proteomes" id="UP000502415"/>
    </source>
</evidence>
<sequence>MMPFPLHAHRAPDPSPIEEPPADPFDPADPHQAPIRTPFNDEPPTDPNPSVGRLLH</sequence>
<dbReference type="Proteomes" id="UP000502415">
    <property type="component" value="Chromosome"/>
</dbReference>
<feature type="compositionally biased region" description="Pro residues" evidence="1">
    <location>
        <begin position="13"/>
        <end position="24"/>
    </location>
</feature>
<dbReference type="AlphaFoldDB" id="A0A7Z2VUR0"/>
<gene>
    <name evidence="2" type="ORF">HH212_05465</name>
</gene>
<dbReference type="KEGG" id="mfy:HH212_05465"/>
<name>A0A7Z2VUR0_9BURK</name>